<name>A0ABR7DAZ1_9CLOT</name>
<evidence type="ECO:0000256" key="9">
    <source>
        <dbReference type="ARBA" id="ARBA00025634"/>
    </source>
</evidence>
<evidence type="ECO:0000256" key="7">
    <source>
        <dbReference type="ARBA" id="ARBA00022842"/>
    </source>
</evidence>
<dbReference type="Gene3D" id="3.60.120.10">
    <property type="entry name" value="Anthranilate synthase"/>
    <property type="match status" value="1"/>
</dbReference>
<evidence type="ECO:0000256" key="5">
    <source>
        <dbReference type="ARBA" id="ARBA00022679"/>
    </source>
</evidence>
<comment type="function">
    <text evidence="9">Part of a heterotetrameric complex that catalyzes the two-step biosynthesis of anthranilate, an intermediate in the biosynthesis of L-tryptophan. In the first step, the glutamine-binding beta subunit (TrpG) of anthranilate synthase (AS) provides the glutamine amidotransferase activity which generates ammonia as a substrate that, along with chorismate, is used in the second step, catalyzed by the large alpha subunit of AS (TrpE) to produce anthranilate. In the absence of TrpG, TrpE can synthesize anthranilate directly from chorismate and high concentrations of ammonia.</text>
</comment>
<dbReference type="InterPro" id="IPR015890">
    <property type="entry name" value="Chorismate_C"/>
</dbReference>
<dbReference type="Proteomes" id="UP000596929">
    <property type="component" value="Unassembled WGS sequence"/>
</dbReference>
<dbReference type="Pfam" id="PF04715">
    <property type="entry name" value="Anth_synt_I_N"/>
    <property type="match status" value="1"/>
</dbReference>
<protein>
    <recommendedName>
        <fullName evidence="4">Anthranilate synthase component 1</fullName>
        <ecNumber evidence="3">2.6.1.85</ecNumber>
    </recommendedName>
</protein>
<reference evidence="13 14" key="1">
    <citation type="submission" date="2020-08" db="EMBL/GenBank/DDBJ databases">
        <title>Genome public.</title>
        <authorList>
            <person name="Liu C."/>
            <person name="Sun Q."/>
        </authorList>
    </citation>
    <scope>NUCLEOTIDE SEQUENCE [LARGE SCALE GENOMIC DNA]</scope>
    <source>
        <strain evidence="13 14">NSJ-6</strain>
    </source>
</reference>
<dbReference type="EC" id="2.6.1.85" evidence="3"/>
<dbReference type="InterPro" id="IPR005802">
    <property type="entry name" value="ADC_synth_comp_1"/>
</dbReference>
<evidence type="ECO:0000256" key="6">
    <source>
        <dbReference type="ARBA" id="ARBA00022723"/>
    </source>
</evidence>
<evidence type="ECO:0000256" key="1">
    <source>
        <dbReference type="ARBA" id="ARBA00001946"/>
    </source>
</evidence>
<comment type="catalytic activity">
    <reaction evidence="10">
        <text>chorismate + L-glutamine = anthranilate + pyruvate + L-glutamate + H(+)</text>
        <dbReference type="Rhea" id="RHEA:21732"/>
        <dbReference type="ChEBI" id="CHEBI:15361"/>
        <dbReference type="ChEBI" id="CHEBI:15378"/>
        <dbReference type="ChEBI" id="CHEBI:16567"/>
        <dbReference type="ChEBI" id="CHEBI:29748"/>
        <dbReference type="ChEBI" id="CHEBI:29985"/>
        <dbReference type="ChEBI" id="CHEBI:58359"/>
        <dbReference type="EC" id="4.1.3.27"/>
    </reaction>
</comment>
<sequence length="458" mass="53280">MNFKIEEFSTDLNIFEIYSCFKDNNSILLDSSKEDRDLSKYSFIGLNPFLTFEAYGRESYINGQRVCNGDPFLVLENLIKKYDFKYDIEVPLISGAIGYISYDAGRIIEDIKDISKEDFRIPDMRFKFYDNIIIFDLINNKKYLTALGVKEDSNKSIKKILDTIQKNINIYKSREDLISKNDMDKTKNNKFYSNFSKEEYIDKIKRLKEYIRSGDVYIANMTQRFLCESNEDSIKIYKSLRSINKAPFSAFVNYDDFQIISSSPERFIQIKDRKAHTRPIKGTRPRGKDSREDLLNKEALINSEKDKAELLMVVDLERNDFSKVCKPHTVKVTELFKLEEYATVFHLVSTIEGELKDEISEVKFIRECFPGGSITGTPKIRAMEIIEELEMLKRNIYTGCIGYFDFRGNSDFNIAIRTIIKKDNKAYFGVGGGITYDSIEEDEYEETLDKAKALMKVL</sequence>
<evidence type="ECO:0000256" key="10">
    <source>
        <dbReference type="ARBA" id="ARBA00047683"/>
    </source>
</evidence>
<dbReference type="PRINTS" id="PR00095">
    <property type="entry name" value="ANTSNTHASEI"/>
</dbReference>
<comment type="cofactor">
    <cofactor evidence="1">
        <name>Mg(2+)</name>
        <dbReference type="ChEBI" id="CHEBI:18420"/>
    </cofactor>
</comment>
<dbReference type="SUPFAM" id="SSF56322">
    <property type="entry name" value="ADC synthase"/>
    <property type="match status" value="1"/>
</dbReference>
<evidence type="ECO:0000313" key="14">
    <source>
        <dbReference type="Proteomes" id="UP000596929"/>
    </source>
</evidence>
<dbReference type="PANTHER" id="PTHR11236">
    <property type="entry name" value="AMINOBENZOATE/ANTHRANILATE SYNTHASE"/>
    <property type="match status" value="1"/>
</dbReference>
<keyword evidence="14" id="KW-1185">Reference proteome</keyword>
<dbReference type="Pfam" id="PF00425">
    <property type="entry name" value="Chorismate_bind"/>
    <property type="match status" value="1"/>
</dbReference>
<gene>
    <name evidence="13" type="primary">pabB</name>
    <name evidence="13" type="ORF">H8S20_06575</name>
</gene>
<evidence type="ECO:0000256" key="4">
    <source>
        <dbReference type="ARBA" id="ARBA00020653"/>
    </source>
</evidence>
<evidence type="ECO:0000256" key="3">
    <source>
        <dbReference type="ARBA" id="ARBA00013139"/>
    </source>
</evidence>
<dbReference type="GO" id="GO:0046820">
    <property type="term" value="F:4-amino-4-deoxychorismate synthase activity"/>
    <property type="evidence" value="ECO:0007669"/>
    <property type="project" value="UniProtKB-EC"/>
</dbReference>
<keyword evidence="8" id="KW-0456">Lyase</keyword>
<evidence type="ECO:0000259" key="11">
    <source>
        <dbReference type="Pfam" id="PF00425"/>
    </source>
</evidence>
<comment type="subunit">
    <text evidence="2">Heterotetramer consisting of two non-identical subunits: a beta subunit (TrpG) and a large alpha subunit (TrpE).</text>
</comment>
<dbReference type="EMBL" id="JACOOO010000010">
    <property type="protein sequence ID" value="MBC5628561.1"/>
    <property type="molecule type" value="Genomic_DNA"/>
</dbReference>
<keyword evidence="5 13" id="KW-0808">Transferase</keyword>
<accession>A0ABR7DAZ1</accession>
<evidence type="ECO:0000313" key="13">
    <source>
        <dbReference type="EMBL" id="MBC5628561.1"/>
    </source>
</evidence>
<evidence type="ECO:0000256" key="8">
    <source>
        <dbReference type="ARBA" id="ARBA00023239"/>
    </source>
</evidence>
<dbReference type="NCBIfam" id="TIGR00553">
    <property type="entry name" value="pabB"/>
    <property type="match status" value="1"/>
</dbReference>
<keyword evidence="6" id="KW-0479">Metal-binding</keyword>
<evidence type="ECO:0000259" key="12">
    <source>
        <dbReference type="Pfam" id="PF04715"/>
    </source>
</evidence>
<dbReference type="InterPro" id="IPR019999">
    <property type="entry name" value="Anth_synth_I-like"/>
</dbReference>
<feature type="domain" description="Anthranilate synthase component I N-terminal" evidence="12">
    <location>
        <begin position="12"/>
        <end position="144"/>
    </location>
</feature>
<evidence type="ECO:0000256" key="2">
    <source>
        <dbReference type="ARBA" id="ARBA00011575"/>
    </source>
</evidence>
<dbReference type="RefSeq" id="WP_032119158.1">
    <property type="nucleotide sequence ID" value="NZ_JACOOO010000010.1"/>
</dbReference>
<keyword evidence="7" id="KW-0460">Magnesium</keyword>
<organism evidence="13 14">
    <name type="scientific">Clostridium hominis</name>
    <dbReference type="NCBI Taxonomy" id="2763036"/>
    <lineage>
        <taxon>Bacteria</taxon>
        <taxon>Bacillati</taxon>
        <taxon>Bacillota</taxon>
        <taxon>Clostridia</taxon>
        <taxon>Eubacteriales</taxon>
        <taxon>Clostridiaceae</taxon>
        <taxon>Clostridium</taxon>
    </lineage>
</organism>
<feature type="domain" description="Chorismate-utilising enzyme C-terminal" evidence="11">
    <location>
        <begin position="197"/>
        <end position="450"/>
    </location>
</feature>
<comment type="caution">
    <text evidence="13">The sequence shown here is derived from an EMBL/GenBank/DDBJ whole genome shotgun (WGS) entry which is preliminary data.</text>
</comment>
<dbReference type="InterPro" id="IPR006805">
    <property type="entry name" value="Anth_synth_I_N"/>
</dbReference>
<dbReference type="PANTHER" id="PTHR11236:SF48">
    <property type="entry name" value="ISOCHORISMATE SYNTHASE MENF"/>
    <property type="match status" value="1"/>
</dbReference>
<keyword evidence="13" id="KW-0032">Aminotransferase</keyword>
<dbReference type="InterPro" id="IPR005801">
    <property type="entry name" value="ADC_synthase"/>
</dbReference>
<proteinExistence type="predicted"/>